<accession>A0A9P9FR65</accession>
<feature type="compositionally biased region" description="Acidic residues" evidence="1">
    <location>
        <begin position="887"/>
        <end position="905"/>
    </location>
</feature>
<feature type="compositionally biased region" description="Basic and acidic residues" evidence="1">
    <location>
        <begin position="605"/>
        <end position="622"/>
    </location>
</feature>
<feature type="compositionally biased region" description="Basic residues" evidence="1">
    <location>
        <begin position="375"/>
        <end position="388"/>
    </location>
</feature>
<evidence type="ECO:0000256" key="1">
    <source>
        <dbReference type="SAM" id="MobiDB-lite"/>
    </source>
</evidence>
<feature type="compositionally biased region" description="Basic and acidic residues" evidence="1">
    <location>
        <begin position="740"/>
        <end position="750"/>
    </location>
</feature>
<dbReference type="OrthoDB" id="5415512at2759"/>
<evidence type="ECO:0000313" key="3">
    <source>
        <dbReference type="Proteomes" id="UP000738349"/>
    </source>
</evidence>
<feature type="compositionally biased region" description="Polar residues" evidence="1">
    <location>
        <begin position="648"/>
        <end position="663"/>
    </location>
</feature>
<dbReference type="Proteomes" id="UP000738349">
    <property type="component" value="Unassembled WGS sequence"/>
</dbReference>
<feature type="compositionally biased region" description="Low complexity" evidence="1">
    <location>
        <begin position="530"/>
        <end position="545"/>
    </location>
</feature>
<feature type="compositionally biased region" description="Basic and acidic residues" evidence="1">
    <location>
        <begin position="363"/>
        <end position="374"/>
    </location>
</feature>
<sequence>MYSQSQLAFVPAPQLVQIPQYAATPFVQPAGAYPQTVPQKAPRQDVPQQETQQDISPKATQQAFPRQAVQHATLEPQDKQLYCASTGWADSSGPFSQQLECIQMEIDQKMALLARKPQDPALRADLRKLQDQLNFTLNAAIARNRKSKDKALPQLTAAKTAQLGGDRGKSNEVVDGCSVGEARPSHSEGHVSTATLKAGRYPKGKRAKQGFQRSEQLQENHICSGCGCVRSSQFHDKHPYTFETKRVPNYCKICRTRKIARGVVGSRHFCFGCGQVRSKSFQREHPILPGDPMLPNFCIICMNDLRAEESLAEASVLDLDLETGTNQGSVNGSTEDDNDSLRAHISRGKEKHKCTTSFSDNEGSQHDLAQEEVRARRHRPGSQTRRRTNPSSFDANESPPKHDDSPSLRHSLGRLISSAERGAQSSPPGRAEKNHGRVPTEEAPRKYKAPFVEESKSATQTPERRSRPGLSPTNDSWKRGETGVADGCRDSSLPAGVDKEFEPSDNSSQAKRGGPFKGTTQRDKSADSDLSAGSRKSSLKSSGSKTVRFKQSVDIQTPCEPGFKHDKSPIRYHHLETEGNGGSENPQLGSSPLFYNRTRPQYATTRDDKHSARHYFGRDDARSSSYRPTADGNNFQTHSSIPWGATSPGFSQGAFSRGFNSPEESPRGTNGFGSHGSPSGKMNEFPRKSSHGGYADEFSETPKSFRTSGFGSFFNKHGKNNGGKGTGPSASMASSPPPYDFKETARDHWEAIGQHSSPNRAASSSPDDPNCYSKPSYNTWTAFADPEYGYFAEDEFMFQDENENSRNPYYTRQRWGFASSSEWSHGKESEETTPSWKARRTTKRWSQSCDAVPEPIIEEASSVEISPLEICPMKIEYTVTDSSSESETSDATEFDEFTSDEEVDEEDIITEGAMRLLKSGAKIGPQRGI</sequence>
<feature type="compositionally biased region" description="Polar residues" evidence="1">
    <location>
        <begin position="46"/>
        <end position="61"/>
    </location>
</feature>
<dbReference type="EMBL" id="JAGMUV010000002">
    <property type="protein sequence ID" value="KAH7170844.1"/>
    <property type="molecule type" value="Genomic_DNA"/>
</dbReference>
<feature type="region of interest" description="Disordered" evidence="1">
    <location>
        <begin position="819"/>
        <end position="848"/>
    </location>
</feature>
<feature type="region of interest" description="Disordered" evidence="1">
    <location>
        <begin position="879"/>
        <end position="905"/>
    </location>
</feature>
<feature type="compositionally biased region" description="Polar residues" evidence="1">
    <location>
        <begin position="623"/>
        <end position="640"/>
    </location>
</feature>
<dbReference type="AlphaFoldDB" id="A0A9P9FR65"/>
<proteinExistence type="predicted"/>
<feature type="compositionally biased region" description="Basic and acidic residues" evidence="1">
    <location>
        <begin position="430"/>
        <end position="466"/>
    </location>
</feature>
<reference evidence="2" key="1">
    <citation type="journal article" date="2021" name="Nat. Commun.">
        <title>Genetic determinants of endophytism in the Arabidopsis root mycobiome.</title>
        <authorList>
            <person name="Mesny F."/>
            <person name="Miyauchi S."/>
            <person name="Thiergart T."/>
            <person name="Pickel B."/>
            <person name="Atanasova L."/>
            <person name="Karlsson M."/>
            <person name="Huettel B."/>
            <person name="Barry K.W."/>
            <person name="Haridas S."/>
            <person name="Chen C."/>
            <person name="Bauer D."/>
            <person name="Andreopoulos W."/>
            <person name="Pangilinan J."/>
            <person name="LaButti K."/>
            <person name="Riley R."/>
            <person name="Lipzen A."/>
            <person name="Clum A."/>
            <person name="Drula E."/>
            <person name="Henrissat B."/>
            <person name="Kohler A."/>
            <person name="Grigoriev I.V."/>
            <person name="Martin F.M."/>
            <person name="Hacquard S."/>
        </authorList>
    </citation>
    <scope>NUCLEOTIDE SEQUENCE</scope>
    <source>
        <strain evidence="2">MPI-CAGE-AT-0147</strain>
    </source>
</reference>
<keyword evidence="3" id="KW-1185">Reference proteome</keyword>
<organism evidence="2 3">
    <name type="scientific">Dactylonectria macrodidyma</name>
    <dbReference type="NCBI Taxonomy" id="307937"/>
    <lineage>
        <taxon>Eukaryota</taxon>
        <taxon>Fungi</taxon>
        <taxon>Dikarya</taxon>
        <taxon>Ascomycota</taxon>
        <taxon>Pezizomycotina</taxon>
        <taxon>Sordariomycetes</taxon>
        <taxon>Hypocreomycetidae</taxon>
        <taxon>Hypocreales</taxon>
        <taxon>Nectriaceae</taxon>
        <taxon>Dactylonectria</taxon>
    </lineage>
</organism>
<name>A0A9P9FR65_9HYPO</name>
<evidence type="ECO:0000313" key="2">
    <source>
        <dbReference type="EMBL" id="KAH7170844.1"/>
    </source>
</evidence>
<protein>
    <submittedName>
        <fullName evidence="2">Uncharacterized protein</fullName>
    </submittedName>
</protein>
<feature type="compositionally biased region" description="Basic and acidic residues" evidence="1">
    <location>
        <begin position="562"/>
        <end position="577"/>
    </location>
</feature>
<comment type="caution">
    <text evidence="2">The sequence shown here is derived from an EMBL/GenBank/DDBJ whole genome shotgun (WGS) entry which is preliminary data.</text>
</comment>
<feature type="region of interest" description="Disordered" evidence="1">
    <location>
        <begin position="346"/>
        <end position="771"/>
    </location>
</feature>
<gene>
    <name evidence="2" type="ORF">EDB81DRAFT_876866</name>
</gene>
<feature type="region of interest" description="Disordered" evidence="1">
    <location>
        <begin position="33"/>
        <end position="61"/>
    </location>
</feature>
<feature type="compositionally biased region" description="Polar residues" evidence="1">
    <location>
        <begin position="754"/>
        <end position="771"/>
    </location>
</feature>